<dbReference type="Pfam" id="PF22697">
    <property type="entry name" value="SOS1_NGEF_PH"/>
    <property type="match status" value="1"/>
</dbReference>
<proteinExistence type="inferred from homology"/>
<evidence type="ECO:0000313" key="9">
    <source>
        <dbReference type="Proteomes" id="UP000694402"/>
    </source>
</evidence>
<evidence type="ECO:0000259" key="6">
    <source>
        <dbReference type="PROSITE" id="PS50010"/>
    </source>
</evidence>
<dbReference type="CDD" id="cd00160">
    <property type="entry name" value="RhoGEF"/>
    <property type="match status" value="1"/>
</dbReference>
<dbReference type="PANTHER" id="PTHR22826:SF207">
    <property type="entry name" value="PROTO-ONCOGENE DBL-LIKE ISOFORM X1"/>
    <property type="match status" value="1"/>
</dbReference>
<dbReference type="GO" id="GO:0005085">
    <property type="term" value="F:guanyl-nucleotide exchange factor activity"/>
    <property type="evidence" value="ECO:0007669"/>
    <property type="project" value="UniProtKB-KW"/>
</dbReference>
<dbReference type="PROSITE" id="PS50003">
    <property type="entry name" value="PH_DOMAIN"/>
    <property type="match status" value="1"/>
</dbReference>
<reference evidence="9" key="1">
    <citation type="journal article" date="2018" name="PLoS ONE">
        <title>Chinook salmon (Oncorhynchus tshawytscha) genome and transcriptome.</title>
        <authorList>
            <person name="Christensen K.A."/>
            <person name="Leong J.S."/>
            <person name="Sakhrani D."/>
            <person name="Biagi C.A."/>
            <person name="Minkley D.R."/>
            <person name="Withler R.E."/>
            <person name="Rondeau E.B."/>
            <person name="Koop B.F."/>
            <person name="Devlin R.H."/>
        </authorList>
    </citation>
    <scope>NUCLEOTIDE SEQUENCE [LARGE SCALE GENOMIC DNA]</scope>
</reference>
<evidence type="ECO:0000256" key="4">
    <source>
        <dbReference type="SAM" id="Phobius"/>
    </source>
</evidence>
<dbReference type="SMART" id="SM00325">
    <property type="entry name" value="RhoGEF"/>
    <property type="match status" value="1"/>
</dbReference>
<dbReference type="PROSITE" id="PS50010">
    <property type="entry name" value="DH_2"/>
    <property type="match status" value="1"/>
</dbReference>
<dbReference type="GO" id="GO:0035556">
    <property type="term" value="P:intracellular signal transduction"/>
    <property type="evidence" value="ECO:0007669"/>
    <property type="project" value="InterPro"/>
</dbReference>
<evidence type="ECO:0008006" key="10">
    <source>
        <dbReference type="Google" id="ProtNLM"/>
    </source>
</evidence>
<keyword evidence="4" id="KW-1133">Transmembrane helix</keyword>
<dbReference type="Proteomes" id="UP000694402">
    <property type="component" value="Unassembled WGS sequence"/>
</dbReference>
<dbReference type="Gene3D" id="2.30.29.30">
    <property type="entry name" value="Pleckstrin-homology domain (PH domain)/Phosphotyrosine-binding domain (PTB)"/>
    <property type="match status" value="1"/>
</dbReference>
<dbReference type="InterPro" id="IPR001849">
    <property type="entry name" value="PH_domain"/>
</dbReference>
<dbReference type="Ensembl" id="ENSOTST00005150953.1">
    <property type="protein sequence ID" value="ENSOTSP00005131252.1"/>
    <property type="gene ID" value="ENSOTSG00005025881.2"/>
</dbReference>
<gene>
    <name evidence="8" type="primary">MCF2</name>
</gene>
<keyword evidence="4" id="KW-0812">Transmembrane</keyword>
<keyword evidence="4" id="KW-0472">Membrane</keyword>
<dbReference type="Pfam" id="PF23289">
    <property type="entry name" value="Spectrin_5"/>
    <property type="match status" value="1"/>
</dbReference>
<dbReference type="PROSITE" id="PS00741">
    <property type="entry name" value="DH_1"/>
    <property type="match status" value="1"/>
</dbReference>
<dbReference type="SMART" id="SM00233">
    <property type="entry name" value="PH"/>
    <property type="match status" value="1"/>
</dbReference>
<feature type="domain" description="DH" evidence="6">
    <location>
        <begin position="504"/>
        <end position="684"/>
    </location>
</feature>
<dbReference type="Gene3D" id="1.20.58.60">
    <property type="match status" value="1"/>
</dbReference>
<protein>
    <recommendedName>
        <fullName evidence="10">MCF.2 cell line derived transforming sequence b</fullName>
    </recommendedName>
</protein>
<feature type="transmembrane region" description="Helical" evidence="4">
    <location>
        <begin position="825"/>
        <end position="847"/>
    </location>
</feature>
<dbReference type="Pfam" id="PF00621">
    <property type="entry name" value="RhoGEF"/>
    <property type="match status" value="1"/>
</dbReference>
<dbReference type="PROSITE" id="PS50191">
    <property type="entry name" value="CRAL_TRIO"/>
    <property type="match status" value="1"/>
</dbReference>
<dbReference type="AlphaFoldDB" id="A0AAZ3QPL2"/>
<dbReference type="InterPro" id="IPR051336">
    <property type="entry name" value="RhoGEF_Guanine_NuclExch_SF"/>
</dbReference>
<comment type="similarity">
    <text evidence="3">Belongs to the MCF2 family.</text>
</comment>
<accession>A0AAZ3QPL2</accession>
<keyword evidence="2" id="KW-0344">Guanine-nucleotide releasing factor</keyword>
<dbReference type="FunFam" id="2.30.29.30:FF:000078">
    <property type="entry name" value="Guanine nucleotide exchange factor DBS"/>
    <property type="match status" value="1"/>
</dbReference>
<evidence type="ECO:0000259" key="7">
    <source>
        <dbReference type="PROSITE" id="PS50191"/>
    </source>
</evidence>
<sequence length="851" mass="97249">MLDCCSMILEALQYVVSFSAIPETVEGFYLTGISPLSLSLMSFPGNLHLVLVLRPTSLLQSPSGTGTDLGFRFSQDDFMLKMPVVMLSSVTDLLRYIDENQLTSEFGGTLEYCHSDWVVLRTAIESFAVTVKEIAQLLQSFGTELAETELPDEADAIEFLLRSHTDKYRQLKDDIRSVMREGRHLLSNLEAAKAAKADGQEDKDIKQDWDTVQRLLAQLRDMEMAFDGFFEKHHLKLQQYLQLMRYEMSFHEVQPLSGQEKEVAAVGGTVVQTEQLLKDLESLDTRAQEEMGRAQIIILRGHQLATGHHYALALIVQRCNELRHHCDVLTTAIRAKRATLTRIHHLLLRLEEARRWCDEGAYLLANQLVDKFQSKEGAQGALQDIERLQEETPLCLSQSPDVLSLEFEAILTPQLESHFHPAWLQVIPCHFLPLSPYNFIPKLFGATTTSCRHGKLDTYSNTTTATSVGYYYQQPAVARISLTGASLSLSLSLSLCILLTVLCVFRHIIKELIETERIYVEELLSVLLGYRAEMDNPALSNLLPSALRSKKEVLFGNMPEIYKFHSRTFLQDLEGCLETPERVGACFLRRKEKFQVYERYCQNKPHSELLWRQCSASLFFQECQKKLEHKLGLDSYLLKPVQRLTKYQLLLKELLKHSADSDYISELQGALESMLDLLKSVNDSMHQIAITGYEGELSDLGRVLMQGSFSVWISHKRGPTRMKARFKPMQRHLFLHEHALLFCKRREEHGEGHDRTPFYSFKHCLRMSAVGITENVKGDVKKFELWYSGREEVYVVQAPTFQIKITWLTEIRKILTNQQRLLQGFYFASTCLSASMLGVLSIPLVFYCGVM</sequence>
<keyword evidence="1" id="KW-0597">Phosphoprotein</keyword>
<evidence type="ECO:0000256" key="2">
    <source>
        <dbReference type="ARBA" id="ARBA00022658"/>
    </source>
</evidence>
<feature type="domain" description="PH" evidence="5">
    <location>
        <begin position="702"/>
        <end position="816"/>
    </location>
</feature>
<dbReference type="InterPro" id="IPR011993">
    <property type="entry name" value="PH-like_dom_sf"/>
</dbReference>
<dbReference type="SUPFAM" id="SSF46966">
    <property type="entry name" value="Spectrin repeat"/>
    <property type="match status" value="1"/>
</dbReference>
<evidence type="ECO:0000256" key="1">
    <source>
        <dbReference type="ARBA" id="ARBA00022553"/>
    </source>
</evidence>
<dbReference type="GO" id="GO:0005737">
    <property type="term" value="C:cytoplasm"/>
    <property type="evidence" value="ECO:0007669"/>
    <property type="project" value="TreeGrafter"/>
</dbReference>
<reference evidence="8" key="2">
    <citation type="submission" date="2025-08" db="UniProtKB">
        <authorList>
            <consortium name="Ensembl"/>
        </authorList>
    </citation>
    <scope>IDENTIFICATION</scope>
</reference>
<dbReference type="PANTHER" id="PTHR22826">
    <property type="entry name" value="RHO GUANINE EXCHANGE FACTOR-RELATED"/>
    <property type="match status" value="1"/>
</dbReference>
<dbReference type="InterPro" id="IPR001251">
    <property type="entry name" value="CRAL-TRIO_dom"/>
</dbReference>
<dbReference type="InterPro" id="IPR035899">
    <property type="entry name" value="DBL_dom_sf"/>
</dbReference>
<dbReference type="InterPro" id="IPR056466">
    <property type="entry name" value="Spectrin_DBS"/>
</dbReference>
<name>A0AAZ3QPL2_ONCTS</name>
<feature type="domain" description="CRAL-TRIO" evidence="7">
    <location>
        <begin position="1"/>
        <end position="114"/>
    </location>
</feature>
<dbReference type="InterPro" id="IPR055251">
    <property type="entry name" value="SOS1_NGEF_PH"/>
</dbReference>
<keyword evidence="9" id="KW-1185">Reference proteome</keyword>
<dbReference type="InterPro" id="IPR000219">
    <property type="entry name" value="DH_dom"/>
</dbReference>
<dbReference type="SUPFAM" id="SSF50729">
    <property type="entry name" value="PH domain-like"/>
    <property type="match status" value="1"/>
</dbReference>
<dbReference type="SUPFAM" id="SSF48065">
    <property type="entry name" value="DBL homology domain (DH-domain)"/>
    <property type="match status" value="1"/>
</dbReference>
<organism evidence="8 9">
    <name type="scientific">Oncorhynchus tshawytscha</name>
    <name type="common">Chinook salmon</name>
    <name type="synonym">Salmo tshawytscha</name>
    <dbReference type="NCBI Taxonomy" id="74940"/>
    <lineage>
        <taxon>Eukaryota</taxon>
        <taxon>Metazoa</taxon>
        <taxon>Chordata</taxon>
        <taxon>Craniata</taxon>
        <taxon>Vertebrata</taxon>
        <taxon>Euteleostomi</taxon>
        <taxon>Actinopterygii</taxon>
        <taxon>Neopterygii</taxon>
        <taxon>Teleostei</taxon>
        <taxon>Protacanthopterygii</taxon>
        <taxon>Salmoniformes</taxon>
        <taxon>Salmonidae</taxon>
        <taxon>Salmoninae</taxon>
        <taxon>Oncorhynchus</taxon>
    </lineage>
</organism>
<dbReference type="InterPro" id="IPR001331">
    <property type="entry name" value="GDS_CDC24_CS"/>
</dbReference>
<evidence type="ECO:0000256" key="3">
    <source>
        <dbReference type="ARBA" id="ARBA00049987"/>
    </source>
</evidence>
<evidence type="ECO:0000259" key="5">
    <source>
        <dbReference type="PROSITE" id="PS50003"/>
    </source>
</evidence>
<dbReference type="Gene3D" id="1.20.900.10">
    <property type="entry name" value="Dbl homology (DH) domain"/>
    <property type="match status" value="1"/>
</dbReference>
<evidence type="ECO:0000313" key="8">
    <source>
        <dbReference type="Ensembl" id="ENSOTSP00005131252.1"/>
    </source>
</evidence>
<reference evidence="8" key="3">
    <citation type="submission" date="2025-09" db="UniProtKB">
        <authorList>
            <consortium name="Ensembl"/>
        </authorList>
    </citation>
    <scope>IDENTIFICATION</scope>
</reference>
<dbReference type="GO" id="GO:0016358">
    <property type="term" value="P:dendrite development"/>
    <property type="evidence" value="ECO:0007669"/>
    <property type="project" value="TreeGrafter"/>
</dbReference>
<dbReference type="GeneTree" id="ENSGT00940000156974"/>
<dbReference type="Pfam" id="PF13716">
    <property type="entry name" value="CRAL_TRIO_2"/>
    <property type="match status" value="1"/>
</dbReference>